<sequence>MRFKVLAAAIFSALLTIGTAEARTFNLVGFGDSLMAGYELPPEEAFPARLETLLKQKGHDVVIANAGVSGDTSADGLARIDWSVPDGTDGVILELGANDALRGLSPEESRKNIEAMILRLKERGIPVLLAGILAPPNMGSEYEARFNPIFKELAEKHNLTFYPFFLDGVTLKPENQLKDRMHPNGAGTAVMAEKFLPTAEKFLATLKP</sequence>
<comment type="caution">
    <text evidence="3">The sequence shown here is derived from an EMBL/GenBank/DDBJ whole genome shotgun (WGS) entry which is preliminary data.</text>
</comment>
<evidence type="ECO:0000313" key="4">
    <source>
        <dbReference type="Proteomes" id="UP001174932"/>
    </source>
</evidence>
<name>A0ABT8YMD1_9HYPH</name>
<evidence type="ECO:0000256" key="1">
    <source>
        <dbReference type="SAM" id="SignalP"/>
    </source>
</evidence>
<dbReference type="Proteomes" id="UP001174932">
    <property type="component" value="Unassembled WGS sequence"/>
</dbReference>
<protein>
    <submittedName>
        <fullName evidence="3">Arylesterase</fullName>
    </submittedName>
</protein>
<reference evidence="3" key="1">
    <citation type="journal article" date="2015" name="Int. J. Syst. Evol. Microbiol.">
        <title>Rhizobium alvei sp. nov., isolated from a freshwater river.</title>
        <authorList>
            <person name="Sheu S.Y."/>
            <person name="Huang H.W."/>
            <person name="Young C.C."/>
            <person name="Chen W.M."/>
        </authorList>
    </citation>
    <scope>NUCLEOTIDE SEQUENCE</scope>
    <source>
        <strain evidence="3">TNR-22</strain>
    </source>
</reference>
<dbReference type="PANTHER" id="PTHR30383:SF24">
    <property type="entry name" value="THIOESTERASE 1_PROTEASE 1_LYSOPHOSPHOLIPASE L1"/>
    <property type="match status" value="1"/>
</dbReference>
<dbReference type="InterPro" id="IPR051532">
    <property type="entry name" value="Ester_Hydrolysis_Enzymes"/>
</dbReference>
<reference evidence="3" key="2">
    <citation type="submission" date="2023-07" db="EMBL/GenBank/DDBJ databases">
        <authorList>
            <person name="Shen H."/>
        </authorList>
    </citation>
    <scope>NUCLEOTIDE SEQUENCE</scope>
    <source>
        <strain evidence="3">TNR-22</strain>
    </source>
</reference>
<gene>
    <name evidence="3" type="ORF">Q4481_12775</name>
</gene>
<evidence type="ECO:0000313" key="3">
    <source>
        <dbReference type="EMBL" id="MDO6964833.1"/>
    </source>
</evidence>
<dbReference type="RefSeq" id="WP_304376759.1">
    <property type="nucleotide sequence ID" value="NZ_JAUOZU010000008.1"/>
</dbReference>
<feature type="chain" id="PRO_5045370088" evidence="1">
    <location>
        <begin position="23"/>
        <end position="208"/>
    </location>
</feature>
<dbReference type="Gene3D" id="3.40.50.1110">
    <property type="entry name" value="SGNH hydrolase"/>
    <property type="match status" value="1"/>
</dbReference>
<keyword evidence="4" id="KW-1185">Reference proteome</keyword>
<accession>A0ABT8YMD1</accession>
<dbReference type="InterPro" id="IPR013830">
    <property type="entry name" value="SGNH_hydro"/>
</dbReference>
<feature type="domain" description="SGNH hydrolase-type esterase" evidence="2">
    <location>
        <begin position="30"/>
        <end position="189"/>
    </location>
</feature>
<evidence type="ECO:0000259" key="2">
    <source>
        <dbReference type="Pfam" id="PF13472"/>
    </source>
</evidence>
<dbReference type="Pfam" id="PF13472">
    <property type="entry name" value="Lipase_GDSL_2"/>
    <property type="match status" value="1"/>
</dbReference>
<organism evidence="3 4">
    <name type="scientific">Rhizobium alvei</name>
    <dbReference type="NCBI Taxonomy" id="1132659"/>
    <lineage>
        <taxon>Bacteria</taxon>
        <taxon>Pseudomonadati</taxon>
        <taxon>Pseudomonadota</taxon>
        <taxon>Alphaproteobacteria</taxon>
        <taxon>Hyphomicrobiales</taxon>
        <taxon>Rhizobiaceae</taxon>
        <taxon>Rhizobium/Agrobacterium group</taxon>
        <taxon>Rhizobium</taxon>
    </lineage>
</organism>
<dbReference type="PANTHER" id="PTHR30383">
    <property type="entry name" value="THIOESTERASE 1/PROTEASE 1/LYSOPHOSPHOLIPASE L1"/>
    <property type="match status" value="1"/>
</dbReference>
<feature type="signal peptide" evidence="1">
    <location>
        <begin position="1"/>
        <end position="22"/>
    </location>
</feature>
<proteinExistence type="predicted"/>
<dbReference type="InterPro" id="IPR036514">
    <property type="entry name" value="SGNH_hydro_sf"/>
</dbReference>
<dbReference type="SUPFAM" id="SSF52266">
    <property type="entry name" value="SGNH hydrolase"/>
    <property type="match status" value="1"/>
</dbReference>
<dbReference type="CDD" id="cd01822">
    <property type="entry name" value="Lysophospholipase_L1_like"/>
    <property type="match status" value="1"/>
</dbReference>
<keyword evidence="1" id="KW-0732">Signal</keyword>
<dbReference type="EMBL" id="JAUOZU010000008">
    <property type="protein sequence ID" value="MDO6964833.1"/>
    <property type="molecule type" value="Genomic_DNA"/>
</dbReference>